<keyword evidence="2" id="KW-1185">Reference proteome</keyword>
<name>A0ABW9UEZ8_9BACL</name>
<dbReference type="Gene3D" id="3.40.50.300">
    <property type="entry name" value="P-loop containing nucleotide triphosphate hydrolases"/>
    <property type="match status" value="1"/>
</dbReference>
<gene>
    <name evidence="1" type="ORF">GON05_17640</name>
</gene>
<organism evidence="1 2">
    <name type="scientific">Paenibacillus anseongense</name>
    <dbReference type="NCBI Taxonomy" id="2682845"/>
    <lineage>
        <taxon>Bacteria</taxon>
        <taxon>Bacillati</taxon>
        <taxon>Bacillota</taxon>
        <taxon>Bacilli</taxon>
        <taxon>Bacillales</taxon>
        <taxon>Paenibacillaceae</taxon>
        <taxon>Paenibacillus</taxon>
    </lineage>
</organism>
<sequence length="69" mass="7837">MKPYVISIAAVSGGGKTTVTNHLLGKLNNSKAFYFDEYDFKDCPEDICDWVSRSANYNEWNLAPLIKYI</sequence>
<evidence type="ECO:0000313" key="2">
    <source>
        <dbReference type="Proteomes" id="UP000467637"/>
    </source>
</evidence>
<dbReference type="SUPFAM" id="SSF52540">
    <property type="entry name" value="P-loop containing nucleoside triphosphate hydrolases"/>
    <property type="match status" value="1"/>
</dbReference>
<dbReference type="InterPro" id="IPR027417">
    <property type="entry name" value="P-loop_NTPase"/>
</dbReference>
<evidence type="ECO:0008006" key="3">
    <source>
        <dbReference type="Google" id="ProtNLM"/>
    </source>
</evidence>
<protein>
    <recommendedName>
        <fullName evidence="3">Phosphoribulokinase/uridine kinase domain-containing protein</fullName>
    </recommendedName>
</protein>
<dbReference type="EMBL" id="WSEM01000016">
    <property type="protein sequence ID" value="MVQ36435.1"/>
    <property type="molecule type" value="Genomic_DNA"/>
</dbReference>
<evidence type="ECO:0000313" key="1">
    <source>
        <dbReference type="EMBL" id="MVQ36435.1"/>
    </source>
</evidence>
<dbReference type="Proteomes" id="UP000467637">
    <property type="component" value="Unassembled WGS sequence"/>
</dbReference>
<reference evidence="1 2" key="1">
    <citation type="submission" date="2019-12" db="EMBL/GenBank/DDBJ databases">
        <authorList>
            <person name="Huq M.A."/>
        </authorList>
    </citation>
    <scope>NUCLEOTIDE SEQUENCE [LARGE SCALE GENOMIC DNA]</scope>
    <source>
        <strain evidence="1 2">MAH-34</strain>
    </source>
</reference>
<comment type="caution">
    <text evidence="1">The sequence shown here is derived from an EMBL/GenBank/DDBJ whole genome shotgun (WGS) entry which is preliminary data.</text>
</comment>
<proteinExistence type="predicted"/>
<accession>A0ABW9UEZ8</accession>